<gene>
    <name evidence="1" type="ORF">L21TH_0813</name>
</gene>
<dbReference type="PANTHER" id="PTHR10000">
    <property type="entry name" value="PHOSPHOSERINE PHOSPHATASE"/>
    <property type="match status" value="1"/>
</dbReference>
<keyword evidence="2" id="KW-1185">Reference proteome</keyword>
<dbReference type="GO" id="GO:0000287">
    <property type="term" value="F:magnesium ion binding"/>
    <property type="evidence" value="ECO:0007669"/>
    <property type="project" value="TreeGrafter"/>
</dbReference>
<dbReference type="InterPro" id="IPR006379">
    <property type="entry name" value="HAD-SF_hydro_IIB"/>
</dbReference>
<dbReference type="SFLD" id="SFLDG01144">
    <property type="entry name" value="C2.B.4:_PGP_Like"/>
    <property type="match status" value="1"/>
</dbReference>
<comment type="caution">
    <text evidence="1">The sequence shown here is derived from an EMBL/GenBank/DDBJ whole genome shotgun (WGS) entry which is preliminary data.</text>
</comment>
<dbReference type="RefSeq" id="WP_006310005.1">
    <property type="nucleotide sequence ID" value="NZ_ARZA01000082.1"/>
</dbReference>
<dbReference type="GO" id="GO:0005829">
    <property type="term" value="C:cytosol"/>
    <property type="evidence" value="ECO:0007669"/>
    <property type="project" value="TreeGrafter"/>
</dbReference>
<dbReference type="CDD" id="cd07516">
    <property type="entry name" value="HAD_Pase"/>
    <property type="match status" value="1"/>
</dbReference>
<dbReference type="InterPro" id="IPR000150">
    <property type="entry name" value="Cof"/>
</dbReference>
<evidence type="ECO:0000313" key="2">
    <source>
        <dbReference type="Proteomes" id="UP000013378"/>
    </source>
</evidence>
<evidence type="ECO:0000313" key="1">
    <source>
        <dbReference type="EMBL" id="EOD01102.1"/>
    </source>
</evidence>
<dbReference type="InterPro" id="IPR023214">
    <property type="entry name" value="HAD_sf"/>
</dbReference>
<dbReference type="PROSITE" id="PS01229">
    <property type="entry name" value="COF_2"/>
    <property type="match status" value="1"/>
</dbReference>
<dbReference type="NCBIfam" id="TIGR01484">
    <property type="entry name" value="HAD-SF-IIB"/>
    <property type="match status" value="1"/>
</dbReference>
<protein>
    <submittedName>
        <fullName evidence="1">Hydrolase (HAD superfamily)</fullName>
    </submittedName>
</protein>
<dbReference type="NCBIfam" id="TIGR00099">
    <property type="entry name" value="Cof-subfamily"/>
    <property type="match status" value="1"/>
</dbReference>
<dbReference type="PROSITE" id="PS01228">
    <property type="entry name" value="COF_1"/>
    <property type="match status" value="1"/>
</dbReference>
<dbReference type="GO" id="GO:0016791">
    <property type="term" value="F:phosphatase activity"/>
    <property type="evidence" value="ECO:0007669"/>
    <property type="project" value="TreeGrafter"/>
</dbReference>
<reference evidence="1 2" key="1">
    <citation type="journal article" date="2015" name="Geomicrobiol. J.">
        <title>Caldisalinibacter kiritimatiensis gen. nov., sp. nov., a moderately thermohalophilic thiosulfate-reducing bacterium from a hypersaline microbial mat.</title>
        <authorList>
            <person name="Ben Hania W."/>
            <person name="Joseph M."/>
            <person name="Fiebig A."/>
            <person name="Bunk B."/>
            <person name="Klenk H.-P."/>
            <person name="Fardeau M.-L."/>
            <person name="Spring S."/>
        </authorList>
    </citation>
    <scope>NUCLEOTIDE SEQUENCE [LARGE SCALE GENOMIC DNA]</scope>
    <source>
        <strain evidence="1 2">L21-TH-D2</strain>
    </source>
</reference>
<dbReference type="OrthoDB" id="9781413at2"/>
<dbReference type="Gene3D" id="3.30.1240.10">
    <property type="match status" value="1"/>
</dbReference>
<dbReference type="Proteomes" id="UP000013378">
    <property type="component" value="Unassembled WGS sequence"/>
</dbReference>
<sequence>MYKLVAIDMDGTLLNKEHKISKENFKAIQEAIDAGVKVVLASGRIFGGLRPYLEELNLINDDNYCVSCAGGLVVNNTMSKIIQNYSLGMEELKYIYKLANELNLSVNVYTRDKIVAFQDDAFSQLESIANRVPVEIKDFDSLQDIEAYKVTIINDSAKALKKIKVFFEEFIDIDEKYLKNAKILEENVLDTVTTRLSDKYTVVKPFEFTLEVINKNCNKWTGVKRIADQLGIKQEEIICIGDSENDEHMIRNAGLGVAMANGFSKMKKIADYVTYTNDQHGVAHVINKFILEKDLAYAE</sequence>
<dbReference type="Gene3D" id="3.40.50.1000">
    <property type="entry name" value="HAD superfamily/HAD-like"/>
    <property type="match status" value="1"/>
</dbReference>
<dbReference type="EMBL" id="ARZA01000082">
    <property type="protein sequence ID" value="EOD01102.1"/>
    <property type="molecule type" value="Genomic_DNA"/>
</dbReference>
<dbReference type="SFLD" id="SFLDG01140">
    <property type="entry name" value="C2.B:_Phosphomannomutase_and_P"/>
    <property type="match status" value="1"/>
</dbReference>
<dbReference type="InterPro" id="IPR036412">
    <property type="entry name" value="HAD-like_sf"/>
</dbReference>
<accession>R1AWT4</accession>
<dbReference type="AlphaFoldDB" id="R1AWT4"/>
<dbReference type="SFLD" id="SFLDS00003">
    <property type="entry name" value="Haloacid_Dehalogenase"/>
    <property type="match status" value="1"/>
</dbReference>
<name>R1AWT4_9FIRM</name>
<dbReference type="SUPFAM" id="SSF56784">
    <property type="entry name" value="HAD-like"/>
    <property type="match status" value="1"/>
</dbReference>
<dbReference type="PANTHER" id="PTHR10000:SF8">
    <property type="entry name" value="HAD SUPERFAMILY HYDROLASE-LIKE, TYPE 3"/>
    <property type="match status" value="1"/>
</dbReference>
<dbReference type="STRING" id="1304284.L21TH_0813"/>
<dbReference type="eggNOG" id="COG0561">
    <property type="taxonomic scope" value="Bacteria"/>
</dbReference>
<proteinExistence type="predicted"/>
<organism evidence="1 2">
    <name type="scientific">Caldisalinibacter kiritimatiensis</name>
    <dbReference type="NCBI Taxonomy" id="1304284"/>
    <lineage>
        <taxon>Bacteria</taxon>
        <taxon>Bacillati</taxon>
        <taxon>Bacillota</taxon>
        <taxon>Tissierellia</taxon>
        <taxon>Tissierellales</taxon>
        <taxon>Thermohalobacteraceae</taxon>
        <taxon>Caldisalinibacter</taxon>
    </lineage>
</organism>
<dbReference type="Pfam" id="PF08282">
    <property type="entry name" value="Hydrolase_3"/>
    <property type="match status" value="1"/>
</dbReference>
<keyword evidence="1" id="KW-0378">Hydrolase</keyword>